<organism evidence="1 2">
    <name type="scientific">Dipteronia dyeriana</name>
    <dbReference type="NCBI Taxonomy" id="168575"/>
    <lineage>
        <taxon>Eukaryota</taxon>
        <taxon>Viridiplantae</taxon>
        <taxon>Streptophyta</taxon>
        <taxon>Embryophyta</taxon>
        <taxon>Tracheophyta</taxon>
        <taxon>Spermatophyta</taxon>
        <taxon>Magnoliopsida</taxon>
        <taxon>eudicotyledons</taxon>
        <taxon>Gunneridae</taxon>
        <taxon>Pentapetalae</taxon>
        <taxon>rosids</taxon>
        <taxon>malvids</taxon>
        <taxon>Sapindales</taxon>
        <taxon>Sapindaceae</taxon>
        <taxon>Hippocastanoideae</taxon>
        <taxon>Acereae</taxon>
        <taxon>Dipteronia</taxon>
    </lineage>
</organism>
<name>A0AAD9XH51_9ROSI</name>
<accession>A0AAD9XH51</accession>
<protein>
    <submittedName>
        <fullName evidence="1">Uncharacterized protein</fullName>
    </submittedName>
</protein>
<dbReference type="EMBL" id="JANJYI010000002">
    <property type="protein sequence ID" value="KAK2659162.1"/>
    <property type="molecule type" value="Genomic_DNA"/>
</dbReference>
<evidence type="ECO:0000313" key="1">
    <source>
        <dbReference type="EMBL" id="KAK2659162.1"/>
    </source>
</evidence>
<proteinExistence type="predicted"/>
<dbReference type="InterPro" id="IPR050063">
    <property type="entry name" value="Ribosomal_protein_uL29"/>
</dbReference>
<evidence type="ECO:0000313" key="2">
    <source>
        <dbReference type="Proteomes" id="UP001280121"/>
    </source>
</evidence>
<reference evidence="1" key="1">
    <citation type="journal article" date="2023" name="Plant J.">
        <title>Genome sequences and population genomics provide insights into the demographic history, inbreeding, and mutation load of two 'living fossil' tree species of Dipteronia.</title>
        <authorList>
            <person name="Feng Y."/>
            <person name="Comes H.P."/>
            <person name="Chen J."/>
            <person name="Zhu S."/>
            <person name="Lu R."/>
            <person name="Zhang X."/>
            <person name="Li P."/>
            <person name="Qiu J."/>
            <person name="Olsen K.M."/>
            <person name="Qiu Y."/>
        </authorList>
    </citation>
    <scope>NUCLEOTIDE SEQUENCE</scope>
    <source>
        <strain evidence="1">KIB01</strain>
    </source>
</reference>
<dbReference type="GO" id="GO:0009507">
    <property type="term" value="C:chloroplast"/>
    <property type="evidence" value="ECO:0007669"/>
    <property type="project" value="TreeGrafter"/>
</dbReference>
<dbReference type="Proteomes" id="UP001280121">
    <property type="component" value="Unassembled WGS sequence"/>
</dbReference>
<sequence length="232" mass="26873">MEMPLDIINITLMRDLTKNLYKAVESLPNDIKQNIFGHARDDNLKRFLKIQKFLAKAVGLPKGMTTLLHKGNINYEYPFKFMTAQVHLDEIPMNFEIPELGQVGIEELFSYGIIDSISAFSTIKIHFLPEKLQQSIRMFGGKHAFCLDIDSIPCEWIINQPYKMTTSFLPAYHYIIARILTVRRVREHEEGINKRLSRKLDRQWKKSIVVRPPPSLKKLQEEEAAAEAEKSS</sequence>
<dbReference type="PANTHER" id="PTHR10916:SF0">
    <property type="entry name" value="LARGE RIBOSOMAL SUBUNIT PROTEIN UL29C"/>
    <property type="match status" value="1"/>
</dbReference>
<comment type="caution">
    <text evidence="1">The sequence shown here is derived from an EMBL/GenBank/DDBJ whole genome shotgun (WGS) entry which is preliminary data.</text>
</comment>
<dbReference type="AlphaFoldDB" id="A0AAD9XH51"/>
<gene>
    <name evidence="1" type="ORF">Ddye_005695</name>
</gene>
<dbReference type="PANTHER" id="PTHR10916">
    <property type="entry name" value="60S RIBOSOMAL PROTEIN L35/50S RIBOSOMAL PROTEIN L29"/>
    <property type="match status" value="1"/>
</dbReference>
<keyword evidence="2" id="KW-1185">Reference proteome</keyword>